<evidence type="ECO:0000313" key="4">
    <source>
        <dbReference type="Proteomes" id="UP001546774"/>
    </source>
</evidence>
<comment type="caution">
    <text evidence="3">The sequence shown here is derived from an EMBL/GenBank/DDBJ whole genome shotgun (WGS) entry which is preliminary data.</text>
</comment>
<proteinExistence type="inferred from homology"/>
<dbReference type="InterPro" id="IPR003593">
    <property type="entry name" value="AAA+_ATPase"/>
</dbReference>
<accession>A0ABV1H751</accession>
<keyword evidence="4" id="KW-1185">Reference proteome</keyword>
<dbReference type="Gene3D" id="3.40.50.300">
    <property type="entry name" value="P-loop containing nucleotide triphosphate hydrolases"/>
    <property type="match status" value="1"/>
</dbReference>
<dbReference type="CDD" id="cd01130">
    <property type="entry name" value="VirB11-like_ATPase"/>
    <property type="match status" value="1"/>
</dbReference>
<evidence type="ECO:0000259" key="2">
    <source>
        <dbReference type="SMART" id="SM00382"/>
    </source>
</evidence>
<name>A0ABV1H751_9FIRM</name>
<gene>
    <name evidence="3" type="ORF">WMO37_11045</name>
</gene>
<organism evidence="3 4">
    <name type="scientific">Lachnospira intestinalis</name>
    <dbReference type="NCBI Taxonomy" id="3133158"/>
    <lineage>
        <taxon>Bacteria</taxon>
        <taxon>Bacillati</taxon>
        <taxon>Bacillota</taxon>
        <taxon>Clostridia</taxon>
        <taxon>Lachnospirales</taxon>
        <taxon>Lachnospiraceae</taxon>
        <taxon>Lachnospira</taxon>
    </lineage>
</organism>
<reference evidence="3" key="1">
    <citation type="submission" date="2024-03" db="EMBL/GenBank/DDBJ databases">
        <title>Human intestinal bacterial collection.</title>
        <authorList>
            <person name="Pauvert C."/>
            <person name="Hitch T.C.A."/>
            <person name="Clavel T."/>
        </authorList>
    </citation>
    <scope>NUCLEOTIDE SEQUENCE [LARGE SCALE GENOMIC DNA]</scope>
    <source>
        <strain evidence="3">CLA-AA-H89B</strain>
    </source>
</reference>
<comment type="similarity">
    <text evidence="1">Belongs to the GSP E family.</text>
</comment>
<dbReference type="InterPro" id="IPR050921">
    <property type="entry name" value="T4SS_GSP_E_ATPase"/>
</dbReference>
<dbReference type="InterPro" id="IPR027417">
    <property type="entry name" value="P-loop_NTPase"/>
</dbReference>
<protein>
    <submittedName>
        <fullName evidence="3">CpaF family protein</fullName>
    </submittedName>
</protein>
<evidence type="ECO:0000256" key="1">
    <source>
        <dbReference type="ARBA" id="ARBA00006611"/>
    </source>
</evidence>
<sequence length="419" mass="46622">MDLLGHYLQDRQQKIRKTTDGIRSEIYEQLDCGEEISDERLGQIIDEKIRQKQDIQLALEERESIHREIFAAIRGLDVLQELLEDDSITEIMVNGTQDIFLERCGRLERCSKHFENKARLSDVAQRIAAVSNRLVNESVPILDTHLEDGSRVSIVLPPVALNGPVITIRKFYDTPLTIECLTGMGAITKEAAQFLEKAVRAGYNIFISGGTGCGKTTFLNALSNFIPKDERIITIEDSAELQIKNAANLVRLEARNANVEGKNEVTIRDLLKASLRMRPDRIIVGEIRGAEAIDMLQAMNTGHDGSLSTGHSNSAKDMISRLETMVLMGMDMPSAAVKQQIASAIDLIVHLGRMRDKSRKVLQIAEVLNLQNGEIPLRTIYEFEEQGKGEDGKVEGKLVRRAETLENNAKMAAAGITGY</sequence>
<dbReference type="SUPFAM" id="SSF52540">
    <property type="entry name" value="P-loop containing nucleoside triphosphate hydrolases"/>
    <property type="match status" value="1"/>
</dbReference>
<dbReference type="EMBL" id="JBBMFS010000009">
    <property type="protein sequence ID" value="MEQ2555534.1"/>
    <property type="molecule type" value="Genomic_DNA"/>
</dbReference>
<dbReference type="SMART" id="SM00382">
    <property type="entry name" value="AAA"/>
    <property type="match status" value="1"/>
</dbReference>
<dbReference type="PANTHER" id="PTHR30486">
    <property type="entry name" value="TWITCHING MOTILITY PROTEIN PILT"/>
    <property type="match status" value="1"/>
</dbReference>
<feature type="domain" description="AAA+ ATPase" evidence="2">
    <location>
        <begin position="201"/>
        <end position="368"/>
    </location>
</feature>
<dbReference type="PANTHER" id="PTHR30486:SF15">
    <property type="entry name" value="TYPE II_IV SECRETION SYSTEM ATPASE"/>
    <property type="match status" value="1"/>
</dbReference>
<dbReference type="Proteomes" id="UP001546774">
    <property type="component" value="Unassembled WGS sequence"/>
</dbReference>
<dbReference type="Gene3D" id="3.30.450.380">
    <property type="match status" value="1"/>
</dbReference>
<dbReference type="InterPro" id="IPR001482">
    <property type="entry name" value="T2SS/T4SS_dom"/>
</dbReference>
<dbReference type="Pfam" id="PF00437">
    <property type="entry name" value="T2SSE"/>
    <property type="match status" value="1"/>
</dbReference>
<evidence type="ECO:0000313" key="3">
    <source>
        <dbReference type="EMBL" id="MEQ2555534.1"/>
    </source>
</evidence>